<dbReference type="Pfam" id="PF13927">
    <property type="entry name" value="Ig_3"/>
    <property type="match status" value="1"/>
</dbReference>
<feature type="compositionally biased region" description="Basic and acidic residues" evidence="5">
    <location>
        <begin position="278"/>
        <end position="300"/>
    </location>
</feature>
<dbReference type="InterPro" id="IPR051170">
    <property type="entry name" value="Neural/epithelial_adhesion"/>
</dbReference>
<evidence type="ECO:0000256" key="1">
    <source>
        <dbReference type="ARBA" id="ARBA00022729"/>
    </source>
</evidence>
<dbReference type="SUPFAM" id="SSF48726">
    <property type="entry name" value="Immunoglobulin"/>
    <property type="match status" value="3"/>
</dbReference>
<dbReference type="SMART" id="SM00408">
    <property type="entry name" value="IGc2"/>
    <property type="match status" value="2"/>
</dbReference>
<evidence type="ECO:0000259" key="6">
    <source>
        <dbReference type="PROSITE" id="PS50835"/>
    </source>
</evidence>
<dbReference type="PANTHER" id="PTHR12231:SF272">
    <property type="entry name" value="DPR-INTERACTING PROTEIN THETA"/>
    <property type="match status" value="1"/>
</dbReference>
<feature type="domain" description="Ig-like" evidence="6">
    <location>
        <begin position="1"/>
        <end position="85"/>
    </location>
</feature>
<evidence type="ECO:0000313" key="7">
    <source>
        <dbReference type="EMBL" id="KAL1508988.1"/>
    </source>
</evidence>
<dbReference type="InterPro" id="IPR013783">
    <property type="entry name" value="Ig-like_fold"/>
</dbReference>
<keyword evidence="4" id="KW-0393">Immunoglobulin domain</keyword>
<dbReference type="AlphaFoldDB" id="A0ABD1F160"/>
<dbReference type="InterPro" id="IPR003599">
    <property type="entry name" value="Ig_sub"/>
</dbReference>
<dbReference type="InterPro" id="IPR013106">
    <property type="entry name" value="Ig_V-set"/>
</dbReference>
<gene>
    <name evidence="7" type="ORF">ABEB36_003797</name>
</gene>
<dbReference type="PANTHER" id="PTHR12231">
    <property type="entry name" value="CTX-RELATED TYPE I TRANSMEMBRANE PROTEIN"/>
    <property type="match status" value="1"/>
</dbReference>
<evidence type="ECO:0000256" key="5">
    <source>
        <dbReference type="SAM" id="MobiDB-lite"/>
    </source>
</evidence>
<reference evidence="7 8" key="1">
    <citation type="submission" date="2024-05" db="EMBL/GenBank/DDBJ databases">
        <title>Genetic variation in Jamaican populations of the coffee berry borer (Hypothenemus hampei).</title>
        <authorList>
            <person name="Errbii M."/>
            <person name="Myrie A."/>
        </authorList>
    </citation>
    <scope>NUCLEOTIDE SEQUENCE [LARGE SCALE GENOMIC DNA]</scope>
    <source>
        <strain evidence="7">JA-Hopewell-2020-01-JO</strain>
        <tissue evidence="7">Whole body</tissue>
    </source>
</reference>
<dbReference type="Proteomes" id="UP001566132">
    <property type="component" value="Unassembled WGS sequence"/>
</dbReference>
<dbReference type="PROSITE" id="PS50835">
    <property type="entry name" value="IG_LIKE"/>
    <property type="match status" value="2"/>
</dbReference>
<keyword evidence="2" id="KW-0677">Repeat</keyword>
<feature type="domain" description="Ig-like" evidence="6">
    <location>
        <begin position="107"/>
        <end position="253"/>
    </location>
</feature>
<dbReference type="SMART" id="SM00409">
    <property type="entry name" value="IG"/>
    <property type="match status" value="2"/>
</dbReference>
<dbReference type="InterPro" id="IPR036179">
    <property type="entry name" value="Ig-like_dom_sf"/>
</dbReference>
<keyword evidence="1" id="KW-0732">Signal</keyword>
<evidence type="ECO:0000313" key="8">
    <source>
        <dbReference type="Proteomes" id="UP001566132"/>
    </source>
</evidence>
<keyword evidence="3" id="KW-1015">Disulfide bond</keyword>
<dbReference type="EMBL" id="JBDJPC010000003">
    <property type="protein sequence ID" value="KAL1508988.1"/>
    <property type="molecule type" value="Genomic_DNA"/>
</dbReference>
<feature type="region of interest" description="Disordered" evidence="5">
    <location>
        <begin position="278"/>
        <end position="302"/>
    </location>
</feature>
<evidence type="ECO:0000256" key="4">
    <source>
        <dbReference type="ARBA" id="ARBA00023319"/>
    </source>
</evidence>
<dbReference type="Pfam" id="PF07686">
    <property type="entry name" value="V-set"/>
    <property type="match status" value="1"/>
</dbReference>
<proteinExistence type="predicted"/>
<evidence type="ECO:0000256" key="2">
    <source>
        <dbReference type="ARBA" id="ARBA00022737"/>
    </source>
</evidence>
<sequence>MFVKPIENVTVPIGREAILECVVQNLNSYKVAWLRVDTQTILTLHNHVITKNHRVGVTRIEQKTWYLHIRDLQESDKGWYMCQINTDPMLSQVGFLNVVDVPVTVSPDILDYPTSTDMVIDENGDVSLRCAASGSPRPVITWKKENGQPIILSNGTEVPPSVWIEFQLIGAYKGQKVTLECHSQAFPKSINYWTRDNGDIIPHSTKFVPEIIGDNYKVHMKLSINYLGDQDFGVYKCVSKNSQGDMEGSINVYKIPHPNQAVSTNKDKSAVHDKVDDLSYRPENNNEKDKMERLLKKDTHSGGGSNNFRSIGRFYILCKIPLLYSM</sequence>
<dbReference type="InterPro" id="IPR007110">
    <property type="entry name" value="Ig-like_dom"/>
</dbReference>
<protein>
    <recommendedName>
        <fullName evidence="6">Ig-like domain-containing protein</fullName>
    </recommendedName>
</protein>
<dbReference type="Gene3D" id="2.60.40.10">
    <property type="entry name" value="Immunoglobulins"/>
    <property type="match status" value="3"/>
</dbReference>
<keyword evidence="8" id="KW-1185">Reference proteome</keyword>
<accession>A0ABD1F160</accession>
<comment type="caution">
    <text evidence="7">The sequence shown here is derived from an EMBL/GenBank/DDBJ whole genome shotgun (WGS) entry which is preliminary data.</text>
</comment>
<name>A0ABD1F160_HYPHA</name>
<evidence type="ECO:0000256" key="3">
    <source>
        <dbReference type="ARBA" id="ARBA00023157"/>
    </source>
</evidence>
<dbReference type="InterPro" id="IPR003598">
    <property type="entry name" value="Ig_sub2"/>
</dbReference>
<organism evidence="7 8">
    <name type="scientific">Hypothenemus hampei</name>
    <name type="common">Coffee berry borer</name>
    <dbReference type="NCBI Taxonomy" id="57062"/>
    <lineage>
        <taxon>Eukaryota</taxon>
        <taxon>Metazoa</taxon>
        <taxon>Ecdysozoa</taxon>
        <taxon>Arthropoda</taxon>
        <taxon>Hexapoda</taxon>
        <taxon>Insecta</taxon>
        <taxon>Pterygota</taxon>
        <taxon>Neoptera</taxon>
        <taxon>Endopterygota</taxon>
        <taxon>Coleoptera</taxon>
        <taxon>Polyphaga</taxon>
        <taxon>Cucujiformia</taxon>
        <taxon>Curculionidae</taxon>
        <taxon>Scolytinae</taxon>
        <taxon>Hypothenemus</taxon>
    </lineage>
</organism>